<dbReference type="SUPFAM" id="SSF63825">
    <property type="entry name" value="YWTD domain"/>
    <property type="match status" value="1"/>
</dbReference>
<protein>
    <recommendedName>
        <fullName evidence="3">Lipoprotein</fullName>
    </recommendedName>
</protein>
<gene>
    <name evidence="1" type="ORF">ABS764_01660</name>
</gene>
<accession>A0ABW8XQT1</accession>
<evidence type="ECO:0000313" key="1">
    <source>
        <dbReference type="EMBL" id="MFL9829546.1"/>
    </source>
</evidence>
<evidence type="ECO:0000313" key="2">
    <source>
        <dbReference type="Proteomes" id="UP001629260"/>
    </source>
</evidence>
<name>A0ABW8XQT1_9FLAO</name>
<proteinExistence type="predicted"/>
<reference evidence="1 2" key="1">
    <citation type="submission" date="2024-06" db="EMBL/GenBank/DDBJ databases">
        <authorList>
            <person name="Kaempfer P."/>
            <person name="Viver T."/>
        </authorList>
    </citation>
    <scope>NUCLEOTIDE SEQUENCE [LARGE SCALE GENOMIC DNA]</scope>
    <source>
        <strain evidence="1 2">ST-87</strain>
    </source>
</reference>
<dbReference type="PROSITE" id="PS51257">
    <property type="entry name" value="PROKAR_LIPOPROTEIN"/>
    <property type="match status" value="1"/>
</dbReference>
<dbReference type="EMBL" id="JBELQA010000001">
    <property type="protein sequence ID" value="MFL9829546.1"/>
    <property type="molecule type" value="Genomic_DNA"/>
</dbReference>
<organism evidence="1 2">
    <name type="scientific">Flavobacterium plantiphilum</name>
    <dbReference type="NCBI Taxonomy" id="3163297"/>
    <lineage>
        <taxon>Bacteria</taxon>
        <taxon>Pseudomonadati</taxon>
        <taxon>Bacteroidota</taxon>
        <taxon>Flavobacteriia</taxon>
        <taxon>Flavobacteriales</taxon>
        <taxon>Flavobacteriaceae</taxon>
        <taxon>Flavobacterium</taxon>
    </lineage>
</organism>
<dbReference type="Proteomes" id="UP001629260">
    <property type="component" value="Unassembled WGS sequence"/>
</dbReference>
<sequence length="333" mass="35592">MKNLFISCAVLILSLSSCSNDDKEMKDKKLVLVTSSNTSGKVTYVDLEKPSPMVQSFTIASLDAEGISYDPDTDAITVASRTNNRLESYSDVKTAAASGALALTASVSSSNLDFTNARETAVAGDKIVVAQDQLASNGMVNKLFVYQKTTSGFTLLKSYTVDFKLWGIHMDGNDLYAVVDLTSDIAVFKNFMNNPSGNITATKRVSIEGLVRTHGITYSAKEDLMVLTDVGSATSDSDGGLVYIKNFTSVFASTANMGTISTGNQIRIYGPNSQLGNPVDVVYDDKTKMTYVAERLNGGGKVLTFAKATMSADANPLSVRTEAGVTSIFIIRN</sequence>
<keyword evidence="2" id="KW-1185">Reference proteome</keyword>
<evidence type="ECO:0008006" key="3">
    <source>
        <dbReference type="Google" id="ProtNLM"/>
    </source>
</evidence>
<comment type="caution">
    <text evidence="1">The sequence shown here is derived from an EMBL/GenBank/DDBJ whole genome shotgun (WGS) entry which is preliminary data.</text>
</comment>
<dbReference type="RefSeq" id="WP_408079305.1">
    <property type="nucleotide sequence ID" value="NZ_JBELQA010000001.1"/>
</dbReference>